<evidence type="ECO:0000256" key="3">
    <source>
        <dbReference type="ARBA" id="ARBA00023284"/>
    </source>
</evidence>
<dbReference type="PANTHER" id="PTHR10438:SF434">
    <property type="entry name" value="THIOREDOXIN H9"/>
    <property type="match status" value="1"/>
</dbReference>
<dbReference type="SUPFAM" id="SSF52833">
    <property type="entry name" value="Thioredoxin-like"/>
    <property type="match status" value="1"/>
</dbReference>
<accession>A0A445EH54</accession>
<protein>
    <recommendedName>
        <fullName evidence="4">Thioredoxin domain-containing protein</fullName>
    </recommendedName>
</protein>
<gene>
    <name evidence="5" type="ORF">Ahy_A02g009465</name>
</gene>
<dbReference type="OrthoDB" id="2121326at2759"/>
<dbReference type="InterPro" id="IPR050620">
    <property type="entry name" value="Thioredoxin_H-type-like"/>
</dbReference>
<comment type="caution">
    <text evidence="5">The sequence shown here is derived from an EMBL/GenBank/DDBJ whole genome shotgun (WGS) entry which is preliminary data.</text>
</comment>
<dbReference type="Gramene" id="arahy.Tifrunner.gnm2.ann2.Ah02g066900.1">
    <property type="protein sequence ID" value="arahy.Tifrunner.gnm2.ann2.Ah02g066900.1-CDS"/>
    <property type="gene ID" value="arahy.Tifrunner.gnm2.ann2.Ah02g066900"/>
</dbReference>
<evidence type="ECO:0000259" key="4">
    <source>
        <dbReference type="PROSITE" id="PS51352"/>
    </source>
</evidence>
<reference evidence="5 6" key="1">
    <citation type="submission" date="2019-01" db="EMBL/GenBank/DDBJ databases">
        <title>Sequencing of cultivated peanut Arachis hypogaea provides insights into genome evolution and oil improvement.</title>
        <authorList>
            <person name="Chen X."/>
        </authorList>
    </citation>
    <scope>NUCLEOTIDE SEQUENCE [LARGE SCALE GENOMIC DNA]</scope>
    <source>
        <strain evidence="6">cv. Fuhuasheng</strain>
        <tissue evidence="5">Leaves</tissue>
    </source>
</reference>
<evidence type="ECO:0000256" key="2">
    <source>
        <dbReference type="ARBA" id="ARBA00023157"/>
    </source>
</evidence>
<dbReference type="AlphaFoldDB" id="A0A445EH54"/>
<evidence type="ECO:0000313" key="5">
    <source>
        <dbReference type="EMBL" id="RYR74743.1"/>
    </source>
</evidence>
<evidence type="ECO:0000313" key="6">
    <source>
        <dbReference type="Proteomes" id="UP000289738"/>
    </source>
</evidence>
<keyword evidence="3" id="KW-0676">Redox-active center</keyword>
<dbReference type="PRINTS" id="PR00421">
    <property type="entry name" value="THIOREDOXIN"/>
</dbReference>
<dbReference type="Pfam" id="PF00085">
    <property type="entry name" value="Thioredoxin"/>
    <property type="match status" value="1"/>
</dbReference>
<keyword evidence="1" id="KW-0249">Electron transport</keyword>
<keyword evidence="2" id="KW-1015">Disulfide bond</keyword>
<dbReference type="STRING" id="3818.A0A445EH54"/>
<sequence length="142" mass="15895">MGLCLAKDQDKDDDSDHHVDMVSGNVQLITTKESWDQKLQESSKDHKILIANFSAAWCGPCKLIAPCYCELSEKYSSMIFLLVDVDELTDFSTSLDIRATPTFFFFRDGQQIDKLVGANKPELAKKVALFSTSFGSSIPNYQ</sequence>
<dbReference type="PANTHER" id="PTHR10438">
    <property type="entry name" value="THIOREDOXIN"/>
    <property type="match status" value="1"/>
</dbReference>
<name>A0A445EH54_ARAHY</name>
<evidence type="ECO:0000256" key="1">
    <source>
        <dbReference type="ARBA" id="ARBA00022982"/>
    </source>
</evidence>
<proteinExistence type="predicted"/>
<dbReference type="Gene3D" id="3.40.30.10">
    <property type="entry name" value="Glutaredoxin"/>
    <property type="match status" value="1"/>
</dbReference>
<dbReference type="PROSITE" id="PS51352">
    <property type="entry name" value="THIOREDOXIN_2"/>
    <property type="match status" value="1"/>
</dbReference>
<feature type="domain" description="Thioredoxin" evidence="4">
    <location>
        <begin position="6"/>
        <end position="132"/>
    </location>
</feature>
<keyword evidence="1" id="KW-0813">Transport</keyword>
<dbReference type="PROSITE" id="PS00194">
    <property type="entry name" value="THIOREDOXIN_1"/>
    <property type="match status" value="1"/>
</dbReference>
<organism evidence="5 6">
    <name type="scientific">Arachis hypogaea</name>
    <name type="common">Peanut</name>
    <dbReference type="NCBI Taxonomy" id="3818"/>
    <lineage>
        <taxon>Eukaryota</taxon>
        <taxon>Viridiplantae</taxon>
        <taxon>Streptophyta</taxon>
        <taxon>Embryophyta</taxon>
        <taxon>Tracheophyta</taxon>
        <taxon>Spermatophyta</taxon>
        <taxon>Magnoliopsida</taxon>
        <taxon>eudicotyledons</taxon>
        <taxon>Gunneridae</taxon>
        <taxon>Pentapetalae</taxon>
        <taxon>rosids</taxon>
        <taxon>fabids</taxon>
        <taxon>Fabales</taxon>
        <taxon>Fabaceae</taxon>
        <taxon>Papilionoideae</taxon>
        <taxon>50 kb inversion clade</taxon>
        <taxon>dalbergioids sensu lato</taxon>
        <taxon>Dalbergieae</taxon>
        <taxon>Pterocarpus clade</taxon>
        <taxon>Arachis</taxon>
    </lineage>
</organism>
<dbReference type="FunFam" id="3.40.30.10:FF:000245">
    <property type="entry name" value="Thioredoxin"/>
    <property type="match status" value="1"/>
</dbReference>
<dbReference type="InterPro" id="IPR013766">
    <property type="entry name" value="Thioredoxin_domain"/>
</dbReference>
<dbReference type="CDD" id="cd02947">
    <property type="entry name" value="TRX_family"/>
    <property type="match status" value="1"/>
</dbReference>
<dbReference type="InterPro" id="IPR017937">
    <property type="entry name" value="Thioredoxin_CS"/>
</dbReference>
<dbReference type="InterPro" id="IPR036249">
    <property type="entry name" value="Thioredoxin-like_sf"/>
</dbReference>
<dbReference type="EMBL" id="SDMP01000002">
    <property type="protein sequence ID" value="RYR74743.1"/>
    <property type="molecule type" value="Genomic_DNA"/>
</dbReference>
<keyword evidence="6" id="KW-1185">Reference proteome</keyword>
<dbReference type="Proteomes" id="UP000289738">
    <property type="component" value="Chromosome A02"/>
</dbReference>
<dbReference type="SMR" id="A0A445EH54"/>